<reference evidence="5 6" key="1">
    <citation type="submission" date="2022-06" db="EMBL/GenBank/DDBJ databases">
        <title>Halogeometricum sp. a new haloarchaeum isolate from saline soil.</title>
        <authorList>
            <person name="Strakova D."/>
            <person name="Galisteo C."/>
            <person name="Sanchez-Porro C."/>
            <person name="Ventosa A."/>
        </authorList>
    </citation>
    <scope>NUCLEOTIDE SEQUENCE [LARGE SCALE GENOMIC DNA]</scope>
    <source>
        <strain evidence="6">S3BR25-2</strain>
    </source>
</reference>
<keyword evidence="2" id="KW-0663">Pyridoxal phosphate</keyword>
<comment type="caution">
    <text evidence="5">The sequence shown here is derived from an EMBL/GenBank/DDBJ whole genome shotgun (WGS) entry which is preliminary data.</text>
</comment>
<evidence type="ECO:0000259" key="4">
    <source>
        <dbReference type="Pfam" id="PF00291"/>
    </source>
</evidence>
<sequence length="337" mass="36108">MTAYDTVESPDETTIFGYHDLTPPTLADVYEARSVVSRHLPRTPLVRSESLSAELDADVYLKREDTLPTGAFKVRGGINLCAGLDEEFREPGLIAASTGNHGQSVAYAGRAFDIPVLVAVPGDPNPDKVAAMERMGAEVHPVGRDYDDAREWAEERARTEGYRYVHSANEPALIAGVATAGLEVVEELPRVDTLFCPIGGGSSASGYCLTVGEMTDADVVGVQSANAPAMYHAWSEGHLRPRDDADTYAEGLQSRVPFALTTEILRDRLTEMVLVSDERIEAAVETMLLEEHLALEGAACASVAAALERGDELAGQTVVLQISGRNIAGEKLRAVLG</sequence>
<dbReference type="Gene3D" id="3.40.50.1100">
    <property type="match status" value="2"/>
</dbReference>
<keyword evidence="3" id="KW-0456">Lyase</keyword>
<name>A0ABU2G483_9EURY</name>
<gene>
    <name evidence="5" type="ORF">NDI79_15585</name>
</gene>
<dbReference type="Pfam" id="PF00291">
    <property type="entry name" value="PALP"/>
    <property type="match status" value="1"/>
</dbReference>
<evidence type="ECO:0000256" key="1">
    <source>
        <dbReference type="ARBA" id="ARBA00001933"/>
    </source>
</evidence>
<dbReference type="Proteomes" id="UP001254813">
    <property type="component" value="Unassembled WGS sequence"/>
</dbReference>
<dbReference type="InterPro" id="IPR050147">
    <property type="entry name" value="Ser/Thr_Dehydratase"/>
</dbReference>
<comment type="cofactor">
    <cofactor evidence="1">
        <name>pyridoxal 5'-phosphate</name>
        <dbReference type="ChEBI" id="CHEBI:597326"/>
    </cofactor>
</comment>
<evidence type="ECO:0000313" key="5">
    <source>
        <dbReference type="EMBL" id="MDS0295595.1"/>
    </source>
</evidence>
<dbReference type="RefSeq" id="WP_310929524.1">
    <property type="nucleotide sequence ID" value="NZ_JAMQOQ010000004.1"/>
</dbReference>
<evidence type="ECO:0000256" key="3">
    <source>
        <dbReference type="ARBA" id="ARBA00023239"/>
    </source>
</evidence>
<keyword evidence="6" id="KW-1185">Reference proteome</keyword>
<feature type="domain" description="Tryptophan synthase beta chain-like PALP" evidence="4">
    <location>
        <begin position="37"/>
        <end position="324"/>
    </location>
</feature>
<dbReference type="InterPro" id="IPR001926">
    <property type="entry name" value="TrpB-like_PALP"/>
</dbReference>
<evidence type="ECO:0000256" key="2">
    <source>
        <dbReference type="ARBA" id="ARBA00022898"/>
    </source>
</evidence>
<protein>
    <submittedName>
        <fullName evidence="5">Pyridoxal-phosphate dependent enzyme</fullName>
    </submittedName>
</protein>
<dbReference type="EMBL" id="JAMQOQ010000004">
    <property type="protein sequence ID" value="MDS0295595.1"/>
    <property type="molecule type" value="Genomic_DNA"/>
</dbReference>
<dbReference type="PANTHER" id="PTHR48078">
    <property type="entry name" value="THREONINE DEHYDRATASE, MITOCHONDRIAL-RELATED"/>
    <property type="match status" value="1"/>
</dbReference>
<dbReference type="InterPro" id="IPR036052">
    <property type="entry name" value="TrpB-like_PALP_sf"/>
</dbReference>
<dbReference type="PANTHER" id="PTHR48078:SF7">
    <property type="entry name" value="BLL6502 PROTEIN"/>
    <property type="match status" value="1"/>
</dbReference>
<proteinExistence type="predicted"/>
<accession>A0ABU2G483</accession>
<dbReference type="SUPFAM" id="SSF53686">
    <property type="entry name" value="Tryptophan synthase beta subunit-like PLP-dependent enzymes"/>
    <property type="match status" value="1"/>
</dbReference>
<evidence type="ECO:0000313" key="6">
    <source>
        <dbReference type="Proteomes" id="UP001254813"/>
    </source>
</evidence>
<organism evidence="5 6">
    <name type="scientific">Halogeometricum luteum</name>
    <dbReference type="NCBI Taxonomy" id="2950537"/>
    <lineage>
        <taxon>Archaea</taxon>
        <taxon>Methanobacteriati</taxon>
        <taxon>Methanobacteriota</taxon>
        <taxon>Stenosarchaea group</taxon>
        <taxon>Halobacteria</taxon>
        <taxon>Halobacteriales</taxon>
        <taxon>Haloferacaceae</taxon>
        <taxon>Halogeometricum</taxon>
    </lineage>
</organism>